<proteinExistence type="predicted"/>
<dbReference type="PANTHER" id="PTHR10997:SF9">
    <property type="entry name" value="IMPORTIN-9"/>
    <property type="match status" value="1"/>
</dbReference>
<dbReference type="STRING" id="1202772.A0A1V9Y5G1"/>
<reference evidence="6 7" key="1">
    <citation type="journal article" date="2014" name="Genome Biol. Evol.">
        <title>The secreted proteins of Achlya hypogyna and Thraustotheca clavata identify the ancestral oomycete secretome and reveal gene acquisitions by horizontal gene transfer.</title>
        <authorList>
            <person name="Misner I."/>
            <person name="Blouin N."/>
            <person name="Leonard G."/>
            <person name="Richards T.A."/>
            <person name="Lane C.E."/>
        </authorList>
    </citation>
    <scope>NUCLEOTIDE SEQUENCE [LARGE SCALE GENOMIC DNA]</scope>
    <source>
        <strain evidence="6 7">ATCC 48635</strain>
    </source>
</reference>
<comment type="subcellular location">
    <subcellularLocation>
        <location evidence="1">Nucleus</location>
    </subcellularLocation>
</comment>
<dbReference type="GO" id="GO:0006606">
    <property type="term" value="P:protein import into nucleus"/>
    <property type="evidence" value="ECO:0007669"/>
    <property type="project" value="TreeGrafter"/>
</dbReference>
<dbReference type="Pfam" id="PF08389">
    <property type="entry name" value="Xpo1"/>
    <property type="match status" value="1"/>
</dbReference>
<dbReference type="InterPro" id="IPR001494">
    <property type="entry name" value="Importin-beta_N"/>
</dbReference>
<evidence type="ECO:0000256" key="3">
    <source>
        <dbReference type="ARBA" id="ARBA00022927"/>
    </source>
</evidence>
<feature type="domain" description="Importin N-terminal" evidence="5">
    <location>
        <begin position="24"/>
        <end position="97"/>
    </location>
</feature>
<dbReference type="OrthoDB" id="431626at2759"/>
<evidence type="ECO:0000259" key="5">
    <source>
        <dbReference type="PROSITE" id="PS50166"/>
    </source>
</evidence>
<sequence>MQLEDLGRLLEDSLSTDTSRRQAAEATLTSAFVSPGFALLLTQSLQLPMPLPLAHLASVLLKKVVIAHWETDESNGYVIGDDEKTQVRTALVQLLTLVHAGAGPAQLGDSKFQTALCLVLAEVVKHDWPEKWPDLFPVVLSLLSSTTNAGHVQFAIKFFSFAIDHIASEHFVQLVPLLFPHLERIFVADGSPARLQARVVTIVQTCLTMIGVLAQSGDAAASAVLHANVTPWIGRFVALLVPGHEALHLYILRALGVFVAEWAKDMSGLIPDIVPVVWQLLVSGVPAYEREVVLAEEGEDAYDSDDGASTGRAATVVQLFEFVQALVQAPTKKTKALVLAALHPLVLHMVSYMQITAAQMELWGDDPNKYIADEDDDSMEYNVRNAGVDLLTELETALGSAVLAPVVAAAQQRLCEASASWRVQEAALLVMGTLAKPLVAPNRKGDTLDVPAFLQTLFNVLQTPESNMYLKARALWCASRFAKVMTNEQLTAFLQVAVSGLEVQQVIPVKLYACRAIGLLLFHDQADALVQPLAANILERLMHLCTSATTETIHVVLETMASVVHAVDAAHVATVLAPFVGFVLSLWQQRVDDRMVHDMTISILAALLGFESVETTTLVAERVVAAWRPLLDTLHVAQAVELLEMVLKHGMPTAPPALRAQLVAAVLDPLLNVLLASDDGSVLQVGGDCLKWCVMHAAADVQATPLALPHTAGMHGLDGVMAVAAKLLSPGVSDSGAMAVGGLVSQVLRQLSAGLPVETVQSLLHAVSVRLAAAAMPSLVQSLCLVYARLVHSHGAGVILDALAALPPLAPGSDSVLAFVLATWVQHQSEFYGQYSIKVTLLALLAIVEANDARVGALLVQGDPVVDVAAKRATRSQKKAQQFTQVPFATKVLGLLAQTYVQVAMDAVDDAELEGHDWSDSEEEDDDEALYGQATVSSTFAPSDKYQLLSEMLEDEGGFADEVEPDDEAVEAAMDPLNEIDLKSHIAQVVRTYSAAANFNAIAATLSLSEQDILKDILNEA</sequence>
<dbReference type="Pfam" id="PF25018">
    <property type="entry name" value="HEAT_IPO9_c"/>
    <property type="match status" value="1"/>
</dbReference>
<dbReference type="GO" id="GO:0005635">
    <property type="term" value="C:nuclear envelope"/>
    <property type="evidence" value="ECO:0007669"/>
    <property type="project" value="TreeGrafter"/>
</dbReference>
<dbReference type="PANTHER" id="PTHR10997">
    <property type="entry name" value="IMPORTIN-7, 8, 11"/>
    <property type="match status" value="1"/>
</dbReference>
<gene>
    <name evidence="6" type="ORF">ACHHYP_16956</name>
</gene>
<dbReference type="InterPro" id="IPR013598">
    <property type="entry name" value="Exportin-1/Importin-b-like"/>
</dbReference>
<accession>A0A1V9Y5G1</accession>
<dbReference type="Gene3D" id="1.25.10.10">
    <property type="entry name" value="Leucine-rich Repeat Variant"/>
    <property type="match status" value="1"/>
</dbReference>
<dbReference type="SMART" id="SM00913">
    <property type="entry name" value="IBN_N"/>
    <property type="match status" value="1"/>
</dbReference>
<protein>
    <submittedName>
        <fullName evidence="6">Importin</fullName>
    </submittedName>
</protein>
<evidence type="ECO:0000313" key="7">
    <source>
        <dbReference type="Proteomes" id="UP000243579"/>
    </source>
</evidence>
<keyword evidence="2" id="KW-0813">Transport</keyword>
<keyword evidence="7" id="KW-1185">Reference proteome</keyword>
<dbReference type="PROSITE" id="PS50166">
    <property type="entry name" value="IMPORTIN_B_NT"/>
    <property type="match status" value="1"/>
</dbReference>
<evidence type="ECO:0000313" key="6">
    <source>
        <dbReference type="EMBL" id="OQR80962.1"/>
    </source>
</evidence>
<keyword evidence="4" id="KW-0539">Nucleus</keyword>
<comment type="caution">
    <text evidence="6">The sequence shown here is derived from an EMBL/GenBank/DDBJ whole genome shotgun (WGS) entry which is preliminary data.</text>
</comment>
<dbReference type="EMBL" id="JNBR01002851">
    <property type="protein sequence ID" value="OQR80962.1"/>
    <property type="molecule type" value="Genomic_DNA"/>
</dbReference>
<dbReference type="Proteomes" id="UP000243579">
    <property type="component" value="Unassembled WGS sequence"/>
</dbReference>
<dbReference type="GO" id="GO:0005829">
    <property type="term" value="C:cytosol"/>
    <property type="evidence" value="ECO:0007669"/>
    <property type="project" value="TreeGrafter"/>
</dbReference>
<keyword evidence="3" id="KW-0653">Protein transport</keyword>
<dbReference type="Pfam" id="PF03810">
    <property type="entry name" value="IBN_N"/>
    <property type="match status" value="1"/>
</dbReference>
<dbReference type="InterPro" id="IPR011989">
    <property type="entry name" value="ARM-like"/>
</dbReference>
<name>A0A1V9Y5G1_ACHHY</name>
<dbReference type="InterPro" id="IPR056840">
    <property type="entry name" value="HEAT_IPO9_central"/>
</dbReference>
<dbReference type="GO" id="GO:0031267">
    <property type="term" value="F:small GTPase binding"/>
    <property type="evidence" value="ECO:0007669"/>
    <property type="project" value="InterPro"/>
</dbReference>
<dbReference type="InterPro" id="IPR016024">
    <property type="entry name" value="ARM-type_fold"/>
</dbReference>
<evidence type="ECO:0000256" key="2">
    <source>
        <dbReference type="ARBA" id="ARBA00022448"/>
    </source>
</evidence>
<evidence type="ECO:0000256" key="1">
    <source>
        <dbReference type="ARBA" id="ARBA00004123"/>
    </source>
</evidence>
<evidence type="ECO:0000256" key="4">
    <source>
        <dbReference type="ARBA" id="ARBA00023242"/>
    </source>
</evidence>
<dbReference type="SUPFAM" id="SSF48371">
    <property type="entry name" value="ARM repeat"/>
    <property type="match status" value="1"/>
</dbReference>
<organism evidence="6 7">
    <name type="scientific">Achlya hypogyna</name>
    <name type="common">Oomycete</name>
    <name type="synonym">Protoachlya hypogyna</name>
    <dbReference type="NCBI Taxonomy" id="1202772"/>
    <lineage>
        <taxon>Eukaryota</taxon>
        <taxon>Sar</taxon>
        <taxon>Stramenopiles</taxon>
        <taxon>Oomycota</taxon>
        <taxon>Saprolegniomycetes</taxon>
        <taxon>Saprolegniales</taxon>
        <taxon>Achlyaceae</taxon>
        <taxon>Achlya</taxon>
    </lineage>
</organism>
<dbReference type="AlphaFoldDB" id="A0A1V9Y5G1"/>